<evidence type="ECO:0000313" key="2">
    <source>
        <dbReference type="Proteomes" id="UP001497516"/>
    </source>
</evidence>
<gene>
    <name evidence="1" type="ORF">LTRI10_LOCUS46286</name>
</gene>
<keyword evidence="2" id="KW-1185">Reference proteome</keyword>
<name>A0AAV2G8I9_9ROSI</name>
<proteinExistence type="predicted"/>
<dbReference type="EMBL" id="OZ034821">
    <property type="protein sequence ID" value="CAL1406569.1"/>
    <property type="molecule type" value="Genomic_DNA"/>
</dbReference>
<evidence type="ECO:0000313" key="1">
    <source>
        <dbReference type="EMBL" id="CAL1406569.1"/>
    </source>
</evidence>
<accession>A0AAV2G8I9</accession>
<sequence length="138" mass="14937">MRRYYEEEFPTLVAIESPEPTSPFANSRVRTSPYASFLLEAGRLSAAIVVAIPASPKLSCKHITAEELVASKPPQSSRGLQKIPPTVVAATGTRLLGMLQPNWKSRKTKEEDGGENHDVTGSRGMICGCIGPSMGWTH</sequence>
<organism evidence="1 2">
    <name type="scientific">Linum trigynum</name>
    <dbReference type="NCBI Taxonomy" id="586398"/>
    <lineage>
        <taxon>Eukaryota</taxon>
        <taxon>Viridiplantae</taxon>
        <taxon>Streptophyta</taxon>
        <taxon>Embryophyta</taxon>
        <taxon>Tracheophyta</taxon>
        <taxon>Spermatophyta</taxon>
        <taxon>Magnoliopsida</taxon>
        <taxon>eudicotyledons</taxon>
        <taxon>Gunneridae</taxon>
        <taxon>Pentapetalae</taxon>
        <taxon>rosids</taxon>
        <taxon>fabids</taxon>
        <taxon>Malpighiales</taxon>
        <taxon>Linaceae</taxon>
        <taxon>Linum</taxon>
    </lineage>
</organism>
<dbReference type="AlphaFoldDB" id="A0AAV2G8I9"/>
<protein>
    <submittedName>
        <fullName evidence="1">Uncharacterized protein</fullName>
    </submittedName>
</protein>
<dbReference type="Proteomes" id="UP001497516">
    <property type="component" value="Chromosome 8"/>
</dbReference>
<reference evidence="1 2" key="1">
    <citation type="submission" date="2024-04" db="EMBL/GenBank/DDBJ databases">
        <authorList>
            <person name="Fracassetti M."/>
        </authorList>
    </citation>
    <scope>NUCLEOTIDE SEQUENCE [LARGE SCALE GENOMIC DNA]</scope>
</reference>